<dbReference type="InterPro" id="IPR045339">
    <property type="entry name" value="DUF6534"/>
</dbReference>
<accession>A0A2G8S4H7</accession>
<feature type="transmembrane region" description="Helical" evidence="1">
    <location>
        <begin position="56"/>
        <end position="80"/>
    </location>
</feature>
<comment type="caution">
    <text evidence="3">The sequence shown here is derived from an EMBL/GenBank/DDBJ whole genome shotgun (WGS) entry which is preliminary data.</text>
</comment>
<feature type="transmembrane region" description="Helical" evidence="1">
    <location>
        <begin position="129"/>
        <end position="149"/>
    </location>
</feature>
<keyword evidence="1" id="KW-0812">Transmembrane</keyword>
<proteinExistence type="predicted"/>
<keyword evidence="4" id="KW-1185">Reference proteome</keyword>
<name>A0A2G8S4H7_9APHY</name>
<dbReference type="PANTHER" id="PTHR40465">
    <property type="entry name" value="CHROMOSOME 1, WHOLE GENOME SHOTGUN SEQUENCE"/>
    <property type="match status" value="1"/>
</dbReference>
<gene>
    <name evidence="3" type="ORF">GSI_08676</name>
</gene>
<keyword evidence="1" id="KW-1133">Transmembrane helix</keyword>
<evidence type="ECO:0000313" key="3">
    <source>
        <dbReference type="EMBL" id="PIL28634.1"/>
    </source>
</evidence>
<dbReference type="OrthoDB" id="2971182at2759"/>
<reference evidence="3 4" key="1">
    <citation type="journal article" date="2015" name="Sci. Rep.">
        <title>Chromosome-level genome map provides insights into diverse defense mechanisms in the medicinal fungus Ganoderma sinense.</title>
        <authorList>
            <person name="Zhu Y."/>
            <person name="Xu J."/>
            <person name="Sun C."/>
            <person name="Zhou S."/>
            <person name="Xu H."/>
            <person name="Nelson D.R."/>
            <person name="Qian J."/>
            <person name="Song J."/>
            <person name="Luo H."/>
            <person name="Xiang L."/>
            <person name="Li Y."/>
            <person name="Xu Z."/>
            <person name="Ji A."/>
            <person name="Wang L."/>
            <person name="Lu S."/>
            <person name="Hayward A."/>
            <person name="Sun W."/>
            <person name="Li X."/>
            <person name="Schwartz D.C."/>
            <person name="Wang Y."/>
            <person name="Chen S."/>
        </authorList>
    </citation>
    <scope>NUCLEOTIDE SEQUENCE [LARGE SCALE GENOMIC DNA]</scope>
    <source>
        <strain evidence="3 4">ZZ0214-1</strain>
    </source>
</reference>
<keyword evidence="1" id="KW-0472">Membrane</keyword>
<evidence type="ECO:0000259" key="2">
    <source>
        <dbReference type="Pfam" id="PF20152"/>
    </source>
</evidence>
<dbReference type="Proteomes" id="UP000230002">
    <property type="component" value="Unassembled WGS sequence"/>
</dbReference>
<dbReference type="STRING" id="1077348.A0A2G8S4H7"/>
<feature type="transmembrane region" description="Helical" evidence="1">
    <location>
        <begin position="100"/>
        <end position="122"/>
    </location>
</feature>
<feature type="transmembrane region" description="Helical" evidence="1">
    <location>
        <begin position="169"/>
        <end position="193"/>
    </location>
</feature>
<organism evidence="3 4">
    <name type="scientific">Ganoderma sinense ZZ0214-1</name>
    <dbReference type="NCBI Taxonomy" id="1077348"/>
    <lineage>
        <taxon>Eukaryota</taxon>
        <taxon>Fungi</taxon>
        <taxon>Dikarya</taxon>
        <taxon>Basidiomycota</taxon>
        <taxon>Agaricomycotina</taxon>
        <taxon>Agaricomycetes</taxon>
        <taxon>Polyporales</taxon>
        <taxon>Polyporaceae</taxon>
        <taxon>Ganoderma</taxon>
    </lineage>
</organism>
<protein>
    <recommendedName>
        <fullName evidence="2">DUF6534 domain-containing protein</fullName>
    </recommendedName>
</protein>
<feature type="domain" description="DUF6534" evidence="2">
    <location>
        <begin position="179"/>
        <end position="265"/>
    </location>
</feature>
<feature type="transmembrane region" description="Helical" evidence="1">
    <location>
        <begin position="214"/>
        <end position="236"/>
    </location>
</feature>
<evidence type="ECO:0000313" key="4">
    <source>
        <dbReference type="Proteomes" id="UP000230002"/>
    </source>
</evidence>
<dbReference type="Pfam" id="PF20152">
    <property type="entry name" value="DUF6534"/>
    <property type="match status" value="1"/>
</dbReference>
<feature type="transmembrane region" description="Helical" evidence="1">
    <location>
        <begin position="242"/>
        <end position="261"/>
    </location>
</feature>
<feature type="transmembrane region" description="Helical" evidence="1">
    <location>
        <begin position="20"/>
        <end position="44"/>
    </location>
</feature>
<evidence type="ECO:0000256" key="1">
    <source>
        <dbReference type="SAM" id="Phobius"/>
    </source>
</evidence>
<dbReference type="EMBL" id="AYKW01000023">
    <property type="protein sequence ID" value="PIL28634.1"/>
    <property type="molecule type" value="Genomic_DNA"/>
</dbReference>
<sequence>MSNQSTLPQAELARVREGLACIIIGVVAASILFGITVLQAYIYYRENVKEPTVVKFLVGLVCFFDTSATVFITIGAWIFFVQDFGNQADMPVVKGPPAEALVIGANVFTALITQLFFAYRLWIFSKQNIVLAGIVVVFALGSFAPGLWIASRFVEAASLFDIQTTKARIIGGLWNGLGAICDVFILLVLSCYLHTSRLRSKRSSDSVDEKLMQYMIECCGITALCQTCILVTFSALPGRVVFFPFLLIVGKLYSNTFLGTLNVRQKMTRATNTGRQDLGPDALATLGQLCNISVDPHSSQPTDAGIQTMSEVCIGSPSTGSEASDPWRKALVGEPDRHGAGVCVFSDVKQIV</sequence>
<dbReference type="PANTHER" id="PTHR40465:SF1">
    <property type="entry name" value="DUF6534 DOMAIN-CONTAINING PROTEIN"/>
    <property type="match status" value="1"/>
</dbReference>
<dbReference type="AlphaFoldDB" id="A0A2G8S4H7"/>